<feature type="transmembrane region" description="Helical" evidence="1">
    <location>
        <begin position="168"/>
        <end position="188"/>
    </location>
</feature>
<dbReference type="Pfam" id="PF12679">
    <property type="entry name" value="ABC2_membrane_2"/>
    <property type="match status" value="1"/>
</dbReference>
<proteinExistence type="predicted"/>
<protein>
    <submittedName>
        <fullName evidence="2">ABC-2 type transporter</fullName>
    </submittedName>
</protein>
<feature type="transmembrane region" description="Helical" evidence="1">
    <location>
        <begin position="53"/>
        <end position="78"/>
    </location>
</feature>
<name>E1JWW4_SOLFR</name>
<organism evidence="2 3">
    <name type="scientific">Solidesulfovibrio fructosivorans JJ]</name>
    <dbReference type="NCBI Taxonomy" id="596151"/>
    <lineage>
        <taxon>Bacteria</taxon>
        <taxon>Pseudomonadati</taxon>
        <taxon>Thermodesulfobacteriota</taxon>
        <taxon>Desulfovibrionia</taxon>
        <taxon>Desulfovibrionales</taxon>
        <taxon>Desulfovibrionaceae</taxon>
        <taxon>Solidesulfovibrio</taxon>
    </lineage>
</organism>
<keyword evidence="1" id="KW-0812">Transmembrane</keyword>
<feature type="transmembrane region" description="Helical" evidence="1">
    <location>
        <begin position="99"/>
        <end position="123"/>
    </location>
</feature>
<dbReference type="PANTHER" id="PTHR43471:SF3">
    <property type="entry name" value="ABC TRANSPORTER PERMEASE PROTEIN NATB"/>
    <property type="match status" value="1"/>
</dbReference>
<feature type="transmembrane region" description="Helical" evidence="1">
    <location>
        <begin position="21"/>
        <end position="41"/>
    </location>
</feature>
<comment type="caution">
    <text evidence="2">The sequence shown here is derived from an EMBL/GenBank/DDBJ whole genome shotgun (WGS) entry which is preliminary data.</text>
</comment>
<dbReference type="AlphaFoldDB" id="E1JWW4"/>
<dbReference type="EMBL" id="AECZ01000012">
    <property type="protein sequence ID" value="EFL51168.1"/>
    <property type="molecule type" value="Genomic_DNA"/>
</dbReference>
<dbReference type="eggNOG" id="COG1668">
    <property type="taxonomic scope" value="Bacteria"/>
</dbReference>
<keyword evidence="3" id="KW-1185">Reference proteome</keyword>
<dbReference type="STRING" id="596151.DesfrDRAFT_2113"/>
<evidence type="ECO:0000256" key="1">
    <source>
        <dbReference type="SAM" id="Phobius"/>
    </source>
</evidence>
<reference evidence="2 3" key="1">
    <citation type="submission" date="2010-08" db="EMBL/GenBank/DDBJ databases">
        <title>The draft genome of Desulfovibrio fructosovorans JJ.</title>
        <authorList>
            <consortium name="US DOE Joint Genome Institute (JGI-PGF)"/>
            <person name="Lucas S."/>
            <person name="Copeland A."/>
            <person name="Lapidus A."/>
            <person name="Cheng J.-F."/>
            <person name="Bruce D."/>
            <person name="Goodwin L."/>
            <person name="Pitluck S."/>
            <person name="Land M.L."/>
            <person name="Hauser L."/>
            <person name="Chang Y.-J."/>
            <person name="Jeffries C."/>
            <person name="Wall J.D."/>
            <person name="Stahl D.A."/>
            <person name="Arkin A.P."/>
            <person name="Dehal P."/>
            <person name="Stolyar S.M."/>
            <person name="Hazen T.C."/>
            <person name="Woyke T.J."/>
        </authorList>
    </citation>
    <scope>NUCLEOTIDE SEQUENCE [LARGE SCALE GENOMIC DNA]</scope>
    <source>
        <strain evidence="2 3">JJ</strain>
    </source>
</reference>
<feature type="transmembrane region" description="Helical" evidence="1">
    <location>
        <begin position="224"/>
        <end position="241"/>
    </location>
</feature>
<dbReference type="Proteomes" id="UP000006250">
    <property type="component" value="Unassembled WGS sequence"/>
</dbReference>
<dbReference type="GO" id="GO:0140359">
    <property type="term" value="F:ABC-type transporter activity"/>
    <property type="evidence" value="ECO:0007669"/>
    <property type="project" value="InterPro"/>
</dbReference>
<evidence type="ECO:0000313" key="3">
    <source>
        <dbReference type="Proteomes" id="UP000006250"/>
    </source>
</evidence>
<gene>
    <name evidence="2" type="ORF">DesfrDRAFT_2113</name>
</gene>
<dbReference type="RefSeq" id="WP_005993671.1">
    <property type="nucleotide sequence ID" value="NZ_AECZ01000012.1"/>
</dbReference>
<keyword evidence="1" id="KW-1133">Transmembrane helix</keyword>
<dbReference type="GO" id="GO:0005886">
    <property type="term" value="C:plasma membrane"/>
    <property type="evidence" value="ECO:0007669"/>
    <property type="project" value="UniProtKB-SubCell"/>
</dbReference>
<keyword evidence="1" id="KW-0472">Membrane</keyword>
<evidence type="ECO:0000313" key="2">
    <source>
        <dbReference type="EMBL" id="EFL51168.1"/>
    </source>
</evidence>
<accession>E1JWW4</accession>
<sequence precursor="true">MNSSMLIARKEAGTLLRSPRGLAWLVAMAVALSIFCLLLVSDTELSLLDNAQVVYDMAGLITALGALLAVILGVDALAGERDRGSLPPLLLTPVAPESILLGKLGGIVIVWAVLFALALPYLWAVGSTGQNLMGGIAVLALFGSPVVIGFGCLALGLGARLDSSRSGLLTSFVLLLLAASPLIFGPSLRQTTVGMAFDAINPFAAAINAYDAVVIDSASLLSQWAHALVILAWLALFVLFARHAFQRLLRSGGGL</sequence>
<feature type="transmembrane region" description="Helical" evidence="1">
    <location>
        <begin position="135"/>
        <end position="156"/>
    </location>
</feature>
<dbReference type="OrthoDB" id="8563307at2"/>
<dbReference type="PANTHER" id="PTHR43471">
    <property type="entry name" value="ABC TRANSPORTER PERMEASE"/>
    <property type="match status" value="1"/>
</dbReference>